<protein>
    <submittedName>
        <fullName evidence="2">Phospholipase D zeta 1</fullName>
    </submittedName>
</protein>
<dbReference type="Proteomes" id="UP000092600">
    <property type="component" value="Unassembled WGS sequence"/>
</dbReference>
<evidence type="ECO:0000313" key="3">
    <source>
        <dbReference type="Proteomes" id="UP000092600"/>
    </source>
</evidence>
<dbReference type="EMBL" id="LSRQ01001448">
    <property type="protein sequence ID" value="OAY77792.1"/>
    <property type="molecule type" value="Genomic_DNA"/>
</dbReference>
<name>A0A199VKU4_ANACO</name>
<organism evidence="2 3">
    <name type="scientific">Ananas comosus</name>
    <name type="common">Pineapple</name>
    <name type="synonym">Ananas ananas</name>
    <dbReference type="NCBI Taxonomy" id="4615"/>
    <lineage>
        <taxon>Eukaryota</taxon>
        <taxon>Viridiplantae</taxon>
        <taxon>Streptophyta</taxon>
        <taxon>Embryophyta</taxon>
        <taxon>Tracheophyta</taxon>
        <taxon>Spermatophyta</taxon>
        <taxon>Magnoliopsida</taxon>
        <taxon>Liliopsida</taxon>
        <taxon>Poales</taxon>
        <taxon>Bromeliaceae</taxon>
        <taxon>Bromelioideae</taxon>
        <taxon>Ananas</taxon>
    </lineage>
</organism>
<accession>A0A199VKU4</accession>
<proteinExistence type="predicted"/>
<dbReference type="SUPFAM" id="SSF50729">
    <property type="entry name" value="PH domain-like"/>
    <property type="match status" value="1"/>
</dbReference>
<sequence>MSIDRIASDGGDGGGGGGGGGGGHHRYVKMQSEPSIPSSHSFRLQGPDDARIFEELPAATIVSVSRPDVGDITPMLLTYTIEFQYKQVLAYWVLGRKVAILRFKWRLVKKASHVFYLHFALKRRAIIEEFQEKQEQVKEWLQNLGIGDHTAVVQDEDEADDEHVPLQHDDSVKNRNVPSSAALPVIRPALGRQHSISDRAKTAMQGYLNHFFGNLDIVNSREVCKFLEVSSLSFLPEYGPKLKEDYVTVRHLPKIQNGDDKRCCACGWFSCCNSNWQKVWAVLKPGFLALLEDPFDTKLLDIIVFDVLPTSDGNGEGHVVLAKETKERNPLRFGFQ</sequence>
<feature type="region of interest" description="Disordered" evidence="1">
    <location>
        <begin position="1"/>
        <end position="29"/>
    </location>
</feature>
<reference evidence="2 3" key="1">
    <citation type="journal article" date="2016" name="DNA Res.">
        <title>The draft genome of MD-2 pineapple using hybrid error correction of long reads.</title>
        <authorList>
            <person name="Redwan R.M."/>
            <person name="Saidin A."/>
            <person name="Kumar S.V."/>
        </authorList>
    </citation>
    <scope>NUCLEOTIDE SEQUENCE [LARGE SCALE GENOMIC DNA]</scope>
    <source>
        <strain evidence="3">cv. MD2</strain>
        <tissue evidence="2">Leaf</tissue>
    </source>
</reference>
<dbReference type="AlphaFoldDB" id="A0A199VKU4"/>
<comment type="caution">
    <text evidence="2">The sequence shown here is derived from an EMBL/GenBank/DDBJ whole genome shotgun (WGS) entry which is preliminary data.</text>
</comment>
<dbReference type="STRING" id="4615.A0A199VKU4"/>
<feature type="compositionally biased region" description="Gly residues" evidence="1">
    <location>
        <begin position="10"/>
        <end position="22"/>
    </location>
</feature>
<evidence type="ECO:0000313" key="2">
    <source>
        <dbReference type="EMBL" id="OAY77792.1"/>
    </source>
</evidence>
<feature type="non-terminal residue" evidence="2">
    <location>
        <position position="336"/>
    </location>
</feature>
<gene>
    <name evidence="2" type="ORF">ACMD2_19337</name>
</gene>
<evidence type="ECO:0000256" key="1">
    <source>
        <dbReference type="SAM" id="MobiDB-lite"/>
    </source>
</evidence>